<protein>
    <submittedName>
        <fullName evidence="1">Large repetitive protein</fullName>
    </submittedName>
</protein>
<dbReference type="AlphaFoldDB" id="A0A3S5I4M3"/>
<reference evidence="1" key="1">
    <citation type="submission" date="2018-10" db="EMBL/GenBank/DDBJ databases">
        <title>Vibrio parahaemolyticus strain VP49 Type VI Secretion System 1 (T6SS1) genomic sequence.</title>
        <authorList>
            <person name="Prithvisagar K.S."/>
            <person name="Rai P."/>
            <person name="Deekshit V.K."/>
            <person name="Karunasagar I."/>
            <person name="Kumar B.K."/>
        </authorList>
    </citation>
    <scope>NUCLEOTIDE SEQUENCE</scope>
    <source>
        <strain evidence="1">VP49</strain>
    </source>
</reference>
<sequence length="446" mass="47638">MHVAEGTVAIIRHLRRNTGTISGNVFDAPVNGAKIEVFEFKDGKLGRKLASTSSNAFGDYKVEFESSSMPLYVVAQQGSYTDPLTKEIVSSSVGKTLRLEGVVNFSEGSNQKLMLTPLTNIVSGFAKYKIAGGVSGSDAVSQALDSINGMYGFDVNETTPIDITKGGQSSFATPGHQYGALLTAYSSYSYDMIQRYGQSEDNVYTSMHLADIQFRDVIADGLLDGLEISEATGAVTPLTFGQQKITSDVYTQELSQQVLIVVNDPTLNISGTSADDYVTFSQQINSLGTAGETDGVIPPRDDTDIDTIPPTATRTDNDVLAGKDIVDIKINDDIGVESVSAFVEYKLNGAWQGEFQCNDQLTSGSKFCSVDAQGFEIGLRETNIKVSIDTKAIDAVDVDQETGLSKVTAARLVLYTADVLGNKLLPGGGKVIMSISLGITTRQLSP</sequence>
<dbReference type="EMBL" id="MK033620">
    <property type="protein sequence ID" value="AZZ88620.1"/>
    <property type="molecule type" value="Genomic_DNA"/>
</dbReference>
<evidence type="ECO:0000313" key="1">
    <source>
        <dbReference type="EMBL" id="AZZ88620.1"/>
    </source>
</evidence>
<organism evidence="1">
    <name type="scientific">Vibrio parahaemolyticus</name>
    <dbReference type="NCBI Taxonomy" id="670"/>
    <lineage>
        <taxon>Bacteria</taxon>
        <taxon>Pseudomonadati</taxon>
        <taxon>Pseudomonadota</taxon>
        <taxon>Gammaproteobacteria</taxon>
        <taxon>Vibrionales</taxon>
        <taxon>Vibrionaceae</taxon>
        <taxon>Vibrio</taxon>
    </lineage>
</organism>
<accession>A0A3S5I4M3</accession>
<name>A0A3S5I4M3_VIBPH</name>
<proteinExistence type="predicted"/>